<keyword evidence="3" id="KW-1185">Reference proteome</keyword>
<feature type="non-terminal residue" evidence="2">
    <location>
        <position position="1"/>
    </location>
</feature>
<dbReference type="AlphaFoldDB" id="A0A0C2JHB2"/>
<feature type="region of interest" description="Disordered" evidence="1">
    <location>
        <begin position="40"/>
        <end position="61"/>
    </location>
</feature>
<reference evidence="3" key="1">
    <citation type="journal article" date="2015" name="Chem. Biol.">
        <title>Structure, bioactivity, and resistance mechanism of streptomonomicin, an unusual lasso Peptide from an understudied halophilic actinomycete.</title>
        <authorList>
            <person name="Metelev M."/>
            <person name="Tietz J.I."/>
            <person name="Melby J.O."/>
            <person name="Blair P.M."/>
            <person name="Zhu L."/>
            <person name="Livnat I."/>
            <person name="Severinov K."/>
            <person name="Mitchell D.A."/>
        </authorList>
    </citation>
    <scope>NUCLEOTIDE SEQUENCE [LARGE SCALE GENOMIC DNA]</scope>
    <source>
        <strain evidence="3">YIM 90003</strain>
    </source>
</reference>
<dbReference type="EMBL" id="JROO01000083">
    <property type="protein sequence ID" value="KIH96382.1"/>
    <property type="molecule type" value="Genomic_DNA"/>
</dbReference>
<evidence type="ECO:0000313" key="2">
    <source>
        <dbReference type="EMBL" id="KIH96382.1"/>
    </source>
</evidence>
<accession>A0A0C2JHB2</accession>
<feature type="non-terminal residue" evidence="2">
    <location>
        <position position="83"/>
    </location>
</feature>
<organism evidence="2 3">
    <name type="scientific">Streptomonospora alba</name>
    <dbReference type="NCBI Taxonomy" id="183763"/>
    <lineage>
        <taxon>Bacteria</taxon>
        <taxon>Bacillati</taxon>
        <taxon>Actinomycetota</taxon>
        <taxon>Actinomycetes</taxon>
        <taxon>Streptosporangiales</taxon>
        <taxon>Nocardiopsidaceae</taxon>
        <taxon>Streptomonospora</taxon>
    </lineage>
</organism>
<sequence>FKKDRAVMFDLASRLELKATSSDGSVLAALEHAHEYAGKRRDFFPMPPPTDPDDAESGIGFASGNWRRVVCDRKHPGMVDRRH</sequence>
<protein>
    <submittedName>
        <fullName evidence="2">Uncharacterized protein</fullName>
    </submittedName>
</protein>
<gene>
    <name evidence="2" type="ORF">LP52_25355</name>
</gene>
<dbReference type="Proteomes" id="UP000031675">
    <property type="component" value="Unassembled WGS sequence"/>
</dbReference>
<name>A0A0C2JHB2_9ACTN</name>
<proteinExistence type="predicted"/>
<evidence type="ECO:0000313" key="3">
    <source>
        <dbReference type="Proteomes" id="UP000031675"/>
    </source>
</evidence>
<evidence type="ECO:0000256" key="1">
    <source>
        <dbReference type="SAM" id="MobiDB-lite"/>
    </source>
</evidence>
<comment type="caution">
    <text evidence="2">The sequence shown here is derived from an EMBL/GenBank/DDBJ whole genome shotgun (WGS) entry which is preliminary data.</text>
</comment>